<evidence type="ECO:0000256" key="7">
    <source>
        <dbReference type="ARBA" id="ARBA00023224"/>
    </source>
</evidence>
<evidence type="ECO:0000256" key="8">
    <source>
        <dbReference type="RuleBase" id="RU000688"/>
    </source>
</evidence>
<evidence type="ECO:0000313" key="11">
    <source>
        <dbReference type="EMBL" id="KAJ8028054.1"/>
    </source>
</evidence>
<comment type="similarity">
    <text evidence="8">Belongs to the G-protein coupled receptor 1 family.</text>
</comment>
<dbReference type="GO" id="GO:0004930">
    <property type="term" value="F:G protein-coupled receptor activity"/>
    <property type="evidence" value="ECO:0007669"/>
    <property type="project" value="UniProtKB-KW"/>
</dbReference>
<evidence type="ECO:0000256" key="2">
    <source>
        <dbReference type="ARBA" id="ARBA00022692"/>
    </source>
</evidence>
<evidence type="ECO:0000313" key="12">
    <source>
        <dbReference type="Proteomes" id="UP001152320"/>
    </source>
</evidence>
<evidence type="ECO:0000256" key="3">
    <source>
        <dbReference type="ARBA" id="ARBA00022989"/>
    </source>
</evidence>
<dbReference type="AlphaFoldDB" id="A0A9Q1BKA8"/>
<dbReference type="EMBL" id="JAIZAY010000015">
    <property type="protein sequence ID" value="KAJ8028054.1"/>
    <property type="molecule type" value="Genomic_DNA"/>
</dbReference>
<reference evidence="11" key="1">
    <citation type="submission" date="2021-10" db="EMBL/GenBank/DDBJ databases">
        <title>Tropical sea cucumber genome reveals ecological adaptation and Cuvierian tubules defense mechanism.</title>
        <authorList>
            <person name="Chen T."/>
        </authorList>
    </citation>
    <scope>NUCLEOTIDE SEQUENCE</scope>
    <source>
        <strain evidence="11">Nanhai2018</strain>
        <tissue evidence="11">Muscle</tissue>
    </source>
</reference>
<dbReference type="Pfam" id="PF00001">
    <property type="entry name" value="7tm_1"/>
    <property type="match status" value="1"/>
</dbReference>
<dbReference type="PANTHER" id="PTHR24243">
    <property type="entry name" value="G-PROTEIN COUPLED RECEPTOR"/>
    <property type="match status" value="1"/>
</dbReference>
<dbReference type="Gene3D" id="1.20.1070.10">
    <property type="entry name" value="Rhodopsin 7-helix transmembrane proteins"/>
    <property type="match status" value="1"/>
</dbReference>
<organism evidence="11 12">
    <name type="scientific">Holothuria leucospilota</name>
    <name type="common">Black long sea cucumber</name>
    <name type="synonym">Mertensiothuria leucospilota</name>
    <dbReference type="NCBI Taxonomy" id="206669"/>
    <lineage>
        <taxon>Eukaryota</taxon>
        <taxon>Metazoa</taxon>
        <taxon>Echinodermata</taxon>
        <taxon>Eleutherozoa</taxon>
        <taxon>Echinozoa</taxon>
        <taxon>Holothuroidea</taxon>
        <taxon>Aspidochirotacea</taxon>
        <taxon>Aspidochirotida</taxon>
        <taxon>Holothuriidae</taxon>
        <taxon>Holothuria</taxon>
    </lineage>
</organism>
<dbReference type="SUPFAM" id="SSF81321">
    <property type="entry name" value="Family A G protein-coupled receptor-like"/>
    <property type="match status" value="1"/>
</dbReference>
<evidence type="ECO:0000259" key="10">
    <source>
        <dbReference type="PROSITE" id="PS50262"/>
    </source>
</evidence>
<feature type="transmembrane region" description="Helical" evidence="9">
    <location>
        <begin position="34"/>
        <end position="58"/>
    </location>
</feature>
<comment type="caution">
    <text evidence="11">The sequence shown here is derived from an EMBL/GenBank/DDBJ whole genome shotgun (WGS) entry which is preliminary data.</text>
</comment>
<dbReference type="CDD" id="cd00637">
    <property type="entry name" value="7tm_classA_rhodopsin-like"/>
    <property type="match status" value="1"/>
</dbReference>
<dbReference type="Proteomes" id="UP001152320">
    <property type="component" value="Chromosome 15"/>
</dbReference>
<accession>A0A9Q1BKA8</accession>
<keyword evidence="4 8" id="KW-0297">G-protein coupled receptor</keyword>
<keyword evidence="3 9" id="KW-1133">Transmembrane helix</keyword>
<feature type="transmembrane region" description="Helical" evidence="9">
    <location>
        <begin position="271"/>
        <end position="295"/>
    </location>
</feature>
<feature type="transmembrane region" description="Helical" evidence="9">
    <location>
        <begin position="154"/>
        <end position="173"/>
    </location>
</feature>
<dbReference type="PRINTS" id="PR00237">
    <property type="entry name" value="GPCRRHODOPSN"/>
</dbReference>
<dbReference type="PROSITE" id="PS50262">
    <property type="entry name" value="G_PROTEIN_RECEP_F1_2"/>
    <property type="match status" value="1"/>
</dbReference>
<evidence type="ECO:0000256" key="1">
    <source>
        <dbReference type="ARBA" id="ARBA00004141"/>
    </source>
</evidence>
<dbReference type="InterPro" id="IPR017452">
    <property type="entry name" value="GPCR_Rhodpsn_7TM"/>
</dbReference>
<evidence type="ECO:0000256" key="5">
    <source>
        <dbReference type="ARBA" id="ARBA00023136"/>
    </source>
</evidence>
<dbReference type="GO" id="GO:0005886">
    <property type="term" value="C:plasma membrane"/>
    <property type="evidence" value="ECO:0007669"/>
    <property type="project" value="TreeGrafter"/>
</dbReference>
<gene>
    <name evidence="11" type="ORF">HOLleu_30181</name>
</gene>
<name>A0A9Q1BKA8_HOLLE</name>
<proteinExistence type="inferred from homology"/>
<keyword evidence="6 8" id="KW-0675">Receptor</keyword>
<keyword evidence="5 9" id="KW-0472">Membrane</keyword>
<feature type="transmembrane region" description="Helical" evidence="9">
    <location>
        <begin position="70"/>
        <end position="87"/>
    </location>
</feature>
<evidence type="ECO:0000256" key="9">
    <source>
        <dbReference type="SAM" id="Phobius"/>
    </source>
</evidence>
<evidence type="ECO:0000256" key="4">
    <source>
        <dbReference type="ARBA" id="ARBA00023040"/>
    </source>
</evidence>
<feature type="transmembrane region" description="Helical" evidence="9">
    <location>
        <begin position="220"/>
        <end position="241"/>
    </location>
</feature>
<keyword evidence="2 8" id="KW-0812">Transmembrane</keyword>
<keyword evidence="12" id="KW-1185">Reference proteome</keyword>
<dbReference type="PROSITE" id="PS00237">
    <property type="entry name" value="G_PROTEIN_RECEP_F1_1"/>
    <property type="match status" value="1"/>
</dbReference>
<comment type="subcellular location">
    <subcellularLocation>
        <location evidence="1">Membrane</location>
        <topology evidence="1">Multi-pass membrane protein</topology>
    </subcellularLocation>
</comment>
<sequence length="370" mass="41937">MEGEIECNGRILNLTMVPHEGIVAGFLKPRLEEMFTYTLFAFVVVVGLFANASFIYVVAKVEKMHTVMNAYLVNLAVADIMILGYGYVDRLYFYLSTPLNVGTNFLGPMYCVVSATFEVTYYVSLFTVTLFSMERYTAVCHPMEHIKISTSGRTRMLLLGTWVFAVVIAVLQIPGKGRRDLLCLVFSRDSEFHHLSGDVPICGEIVKGYFKHVGVPLQLLPFYIALFGNAFFYIMMVGTLINRGGSIVGSEDNDKVSAAMIKSRNAATRMIVINGCVFFFCQAPIQIFITVTWIFKLVNRNILMPFAQRRNIFLVLTILLYLNSAVNPFIYSVTNRQYRIAFFQAFKIKRKHRLGKYTSPRSRKTAMSSL</sequence>
<dbReference type="InterPro" id="IPR000276">
    <property type="entry name" value="GPCR_Rhodpsn"/>
</dbReference>
<evidence type="ECO:0000256" key="6">
    <source>
        <dbReference type="ARBA" id="ARBA00023170"/>
    </source>
</evidence>
<keyword evidence="7 8" id="KW-0807">Transducer</keyword>
<dbReference type="PANTHER" id="PTHR24243:SF208">
    <property type="entry name" value="PYROKININ-1 RECEPTOR"/>
    <property type="match status" value="1"/>
</dbReference>
<protein>
    <submittedName>
        <fullName evidence="11">Allatostatin-A receptor</fullName>
    </submittedName>
</protein>
<dbReference type="OrthoDB" id="5950040at2759"/>
<feature type="transmembrane region" description="Helical" evidence="9">
    <location>
        <begin position="311"/>
        <end position="331"/>
    </location>
</feature>
<feature type="transmembrane region" description="Helical" evidence="9">
    <location>
        <begin position="107"/>
        <end position="133"/>
    </location>
</feature>
<feature type="domain" description="G-protein coupled receptors family 1 profile" evidence="10">
    <location>
        <begin position="50"/>
        <end position="331"/>
    </location>
</feature>